<evidence type="ECO:0000256" key="8">
    <source>
        <dbReference type="SAM" id="Phobius"/>
    </source>
</evidence>
<feature type="transmembrane region" description="Helical" evidence="8">
    <location>
        <begin position="291"/>
        <end position="314"/>
    </location>
</feature>
<dbReference type="PANTHER" id="PTHR11304:SF29">
    <property type="entry name" value="EPHRIN"/>
    <property type="match status" value="1"/>
</dbReference>
<proteinExistence type="inferred from homology"/>
<dbReference type="InterPro" id="IPR008972">
    <property type="entry name" value="Cupredoxin"/>
</dbReference>
<keyword evidence="2" id="KW-0732">Signal</keyword>
<dbReference type="Pfam" id="PF00812">
    <property type="entry name" value="Ephrin"/>
    <property type="match status" value="1"/>
</dbReference>
<evidence type="ECO:0000256" key="3">
    <source>
        <dbReference type="ARBA" id="ARBA00023136"/>
    </source>
</evidence>
<comment type="subcellular location">
    <subcellularLocation>
        <location evidence="1">Membrane</location>
    </subcellularLocation>
</comment>
<dbReference type="AlphaFoldDB" id="A0A6P8HHJ4"/>
<dbReference type="FunCoup" id="A0A6P8HHJ4">
    <property type="interactions" value="1033"/>
</dbReference>
<dbReference type="PANTHER" id="PTHR11304">
    <property type="entry name" value="EPHRIN"/>
    <property type="match status" value="1"/>
</dbReference>
<dbReference type="PROSITE" id="PS51551">
    <property type="entry name" value="EPHRIN_RBD_2"/>
    <property type="match status" value="1"/>
</dbReference>
<dbReference type="GO" id="GO:0007411">
    <property type="term" value="P:axon guidance"/>
    <property type="evidence" value="ECO:0007669"/>
    <property type="project" value="TreeGrafter"/>
</dbReference>
<keyword evidence="5" id="KW-0325">Glycoprotein</keyword>
<name>A0A6P8HHJ4_ACTTE</name>
<evidence type="ECO:0000313" key="10">
    <source>
        <dbReference type="Proteomes" id="UP000515163"/>
    </source>
</evidence>
<organism evidence="10 11">
    <name type="scientific">Actinia tenebrosa</name>
    <name type="common">Australian red waratah sea anemone</name>
    <dbReference type="NCBI Taxonomy" id="6105"/>
    <lineage>
        <taxon>Eukaryota</taxon>
        <taxon>Metazoa</taxon>
        <taxon>Cnidaria</taxon>
        <taxon>Anthozoa</taxon>
        <taxon>Hexacorallia</taxon>
        <taxon>Actiniaria</taxon>
        <taxon>Actiniidae</taxon>
        <taxon>Actinia</taxon>
    </lineage>
</organism>
<evidence type="ECO:0000256" key="4">
    <source>
        <dbReference type="ARBA" id="ARBA00023157"/>
    </source>
</evidence>
<evidence type="ECO:0000313" key="11">
    <source>
        <dbReference type="RefSeq" id="XP_031552082.1"/>
    </source>
</evidence>
<keyword evidence="10" id="KW-1185">Reference proteome</keyword>
<dbReference type="Gene3D" id="2.60.40.420">
    <property type="entry name" value="Cupredoxins - blue copper proteins"/>
    <property type="match status" value="1"/>
</dbReference>
<keyword evidence="8" id="KW-1133">Transmembrane helix</keyword>
<evidence type="ECO:0000259" key="9">
    <source>
        <dbReference type="PROSITE" id="PS51551"/>
    </source>
</evidence>
<feature type="compositionally biased region" description="Low complexity" evidence="7">
    <location>
        <begin position="193"/>
        <end position="231"/>
    </location>
</feature>
<dbReference type="GeneID" id="116289329"/>
<evidence type="ECO:0000256" key="1">
    <source>
        <dbReference type="ARBA" id="ARBA00004370"/>
    </source>
</evidence>
<reference evidence="11" key="1">
    <citation type="submission" date="2025-08" db="UniProtKB">
        <authorList>
            <consortium name="RefSeq"/>
        </authorList>
    </citation>
    <scope>IDENTIFICATION</scope>
    <source>
        <tissue evidence="11">Tentacle</tissue>
    </source>
</reference>
<dbReference type="Proteomes" id="UP000515163">
    <property type="component" value="Unplaced"/>
</dbReference>
<keyword evidence="3 8" id="KW-0472">Membrane</keyword>
<dbReference type="InterPro" id="IPR031328">
    <property type="entry name" value="Ephrin"/>
</dbReference>
<evidence type="ECO:0000256" key="2">
    <source>
        <dbReference type="ARBA" id="ARBA00022729"/>
    </source>
</evidence>
<dbReference type="InParanoid" id="A0A6P8HHJ4"/>
<comment type="caution">
    <text evidence="6">Lacks conserved residue(s) required for the propagation of feature annotation.</text>
</comment>
<evidence type="ECO:0000256" key="7">
    <source>
        <dbReference type="SAM" id="MobiDB-lite"/>
    </source>
</evidence>
<dbReference type="GO" id="GO:0048013">
    <property type="term" value="P:ephrin receptor signaling pathway"/>
    <property type="evidence" value="ECO:0007669"/>
    <property type="project" value="TreeGrafter"/>
</dbReference>
<dbReference type="SUPFAM" id="SSF49503">
    <property type="entry name" value="Cupredoxins"/>
    <property type="match status" value="1"/>
</dbReference>
<gene>
    <name evidence="11" type="primary">LOC116289329</name>
</gene>
<keyword evidence="8" id="KW-0812">Transmembrane</keyword>
<evidence type="ECO:0000256" key="5">
    <source>
        <dbReference type="ARBA" id="ARBA00023180"/>
    </source>
</evidence>
<feature type="domain" description="Ephrin RBD" evidence="9">
    <location>
        <begin position="29"/>
        <end position="178"/>
    </location>
</feature>
<keyword evidence="4" id="KW-1015">Disulfide bond</keyword>
<sequence length="345" mass="39425">MKLLCFNFKLLYFSVLLFVIEFTLRGLGHIYMPLHWSPLNPKFQPSSNSSYYRMNVLPMSKLNIICPNNVLNPIKLQQSPAKDQLYENFWIVDKQSFDSCEVNTSIPTNRLLYECNEPLKLKYYLLVFLDVSPSVHSLEFDRGKDYYFISTSDGTKSTLKSTKHGHCKTDRMKMVLHVCLNEQDPLCIEQPVTTPKPTTYPTTTTKPTTTTQPPTTTPTTRSTTTSESTIETTEKKRATVNDAPMSENDITKRNDDDLVHNTEKRMNYPTPHMEAAKKERTAAEIAEDATWFILVAVMGTLLAVSVSCNIYMLCCRKDHRRSEIADKRSSAAHTLLKENSKVDRV</sequence>
<dbReference type="KEGG" id="aten:116289329"/>
<dbReference type="GO" id="GO:0005886">
    <property type="term" value="C:plasma membrane"/>
    <property type="evidence" value="ECO:0007669"/>
    <property type="project" value="TreeGrafter"/>
</dbReference>
<dbReference type="OrthoDB" id="5987772at2759"/>
<accession>A0A6P8HHJ4</accession>
<protein>
    <submittedName>
        <fullName evidence="11">Ephrin-B2-like</fullName>
    </submittedName>
</protein>
<dbReference type="InterPro" id="IPR001799">
    <property type="entry name" value="Ephrin_RBD"/>
</dbReference>
<dbReference type="RefSeq" id="XP_031552082.1">
    <property type="nucleotide sequence ID" value="XM_031696222.1"/>
</dbReference>
<comment type="similarity">
    <text evidence="6">Belongs to the ephrin family.</text>
</comment>
<dbReference type="GO" id="GO:0046875">
    <property type="term" value="F:ephrin receptor binding"/>
    <property type="evidence" value="ECO:0007669"/>
    <property type="project" value="TreeGrafter"/>
</dbReference>
<feature type="region of interest" description="Disordered" evidence="7">
    <location>
        <begin position="192"/>
        <end position="235"/>
    </location>
</feature>
<evidence type="ECO:0000256" key="6">
    <source>
        <dbReference type="PROSITE-ProRule" id="PRU00884"/>
    </source>
</evidence>